<name>A0A8S5UZJ8_9CAUD</name>
<evidence type="ECO:0000313" key="1">
    <source>
        <dbReference type="EMBL" id="DAF99876.1"/>
    </source>
</evidence>
<dbReference type="InterPro" id="IPR021739">
    <property type="entry name" value="SaV-like"/>
</dbReference>
<reference evidence="1" key="1">
    <citation type="journal article" date="2021" name="Proc. Natl. Acad. Sci. U.S.A.">
        <title>A Catalog of Tens of Thousands of Viruses from Human Metagenomes Reveals Hidden Associations with Chronic Diseases.</title>
        <authorList>
            <person name="Tisza M.J."/>
            <person name="Buck C.B."/>
        </authorList>
    </citation>
    <scope>NUCLEOTIDE SEQUENCE</scope>
    <source>
        <strain evidence="1">CtJT77</strain>
    </source>
</reference>
<dbReference type="EMBL" id="BK016174">
    <property type="protein sequence ID" value="DAF99876.1"/>
    <property type="molecule type" value="Genomic_DNA"/>
</dbReference>
<dbReference type="Pfam" id="PF11753">
    <property type="entry name" value="DUF3310"/>
    <property type="match status" value="1"/>
</dbReference>
<sequence length="190" mass="21970">MIYETLGTLEAVDQNIAKALKMAEEDGYITTKTMSDILKPVNMPTNFIISELTWWSYEELNGNIRSIAEPGHVFVSFPQYHTRENPYKALSSKEETSFDAVSHPSHYTEGRKYEPRKVIADWGLNFNLGNAVKYISRAGRKGDKIEDLRKAIQYIEFELEELDPHYISSENRIMKLKKRLNAIYGVNKEE</sequence>
<protein>
    <submittedName>
        <fullName evidence="1">Nucleotide kinase</fullName>
    </submittedName>
</protein>
<accession>A0A8S5UZJ8</accession>
<keyword evidence="1" id="KW-0808">Transferase</keyword>
<organism evidence="1">
    <name type="scientific">Siphoviridae sp. ctJT77</name>
    <dbReference type="NCBI Taxonomy" id="2825432"/>
    <lineage>
        <taxon>Viruses</taxon>
        <taxon>Duplodnaviria</taxon>
        <taxon>Heunggongvirae</taxon>
        <taxon>Uroviricota</taxon>
        <taxon>Caudoviricetes</taxon>
    </lineage>
</organism>
<dbReference type="GO" id="GO:0016301">
    <property type="term" value="F:kinase activity"/>
    <property type="evidence" value="ECO:0007669"/>
    <property type="project" value="UniProtKB-KW"/>
</dbReference>
<proteinExistence type="predicted"/>
<keyword evidence="1" id="KW-0418">Kinase</keyword>